<keyword evidence="11" id="KW-0464">Manganese</keyword>
<dbReference type="GO" id="GO:0071555">
    <property type="term" value="P:cell wall organization"/>
    <property type="evidence" value="ECO:0007669"/>
    <property type="project" value="UniProtKB-KW"/>
</dbReference>
<evidence type="ECO:0000256" key="2">
    <source>
        <dbReference type="ARBA" id="ARBA00001946"/>
    </source>
</evidence>
<dbReference type="InterPro" id="IPR000291">
    <property type="entry name" value="D-Ala_lig_Van_CS"/>
</dbReference>
<dbReference type="InterPro" id="IPR005905">
    <property type="entry name" value="D_ala_D_ala"/>
</dbReference>
<proteinExistence type="inferred from homology"/>
<keyword evidence="4" id="KW-0436">Ligase</keyword>
<dbReference type="EMBL" id="CAFBNI010000099">
    <property type="protein sequence ID" value="CAB4949106.1"/>
    <property type="molecule type" value="Genomic_DNA"/>
</dbReference>
<dbReference type="HAMAP" id="MF_00047">
    <property type="entry name" value="Dala_Dala_lig"/>
    <property type="match status" value="1"/>
</dbReference>
<evidence type="ECO:0000256" key="6">
    <source>
        <dbReference type="ARBA" id="ARBA00022741"/>
    </source>
</evidence>
<dbReference type="NCBIfam" id="TIGR01205">
    <property type="entry name" value="D_ala_D_alaTIGR"/>
    <property type="match status" value="1"/>
</dbReference>
<evidence type="ECO:0000256" key="4">
    <source>
        <dbReference type="ARBA" id="ARBA00022598"/>
    </source>
</evidence>
<dbReference type="PROSITE" id="PS00843">
    <property type="entry name" value="DALA_DALA_LIGASE_1"/>
    <property type="match status" value="1"/>
</dbReference>
<dbReference type="InterPro" id="IPR011761">
    <property type="entry name" value="ATP-grasp"/>
</dbReference>
<dbReference type="FunFam" id="3.30.470.20:FF:000008">
    <property type="entry name" value="D-alanine--D-alanine ligase"/>
    <property type="match status" value="1"/>
</dbReference>
<dbReference type="InterPro" id="IPR011127">
    <property type="entry name" value="Dala_Dala_lig_N"/>
</dbReference>
<dbReference type="NCBIfam" id="NF002378">
    <property type="entry name" value="PRK01372.1"/>
    <property type="match status" value="1"/>
</dbReference>
<dbReference type="SUPFAM" id="SSF56059">
    <property type="entry name" value="Glutathione synthetase ATP-binding domain-like"/>
    <property type="match status" value="1"/>
</dbReference>
<dbReference type="NCBIfam" id="NF002528">
    <property type="entry name" value="PRK01966.1-4"/>
    <property type="match status" value="1"/>
</dbReference>
<feature type="domain" description="ATP-grasp" evidence="13">
    <location>
        <begin position="142"/>
        <end position="349"/>
    </location>
</feature>
<evidence type="ECO:0000256" key="10">
    <source>
        <dbReference type="ARBA" id="ARBA00022984"/>
    </source>
</evidence>
<keyword evidence="12" id="KW-0961">Cell wall biogenesis/degradation</keyword>
<dbReference type="Pfam" id="PF07478">
    <property type="entry name" value="Dala_Dala_lig_C"/>
    <property type="match status" value="1"/>
</dbReference>
<protein>
    <submittedName>
        <fullName evidence="14">Unannotated protein</fullName>
    </submittedName>
</protein>
<dbReference type="GO" id="GO:0046872">
    <property type="term" value="F:metal ion binding"/>
    <property type="evidence" value="ECO:0007669"/>
    <property type="project" value="UniProtKB-KW"/>
</dbReference>
<dbReference type="PANTHER" id="PTHR23132:SF25">
    <property type="entry name" value="D-ALANINE--D-ALANINE LIGASE A"/>
    <property type="match status" value="1"/>
</dbReference>
<reference evidence="14" key="1">
    <citation type="submission" date="2020-05" db="EMBL/GenBank/DDBJ databases">
        <authorList>
            <person name="Chiriac C."/>
            <person name="Salcher M."/>
            <person name="Ghai R."/>
            <person name="Kavagutti S V."/>
        </authorList>
    </citation>
    <scope>NUCLEOTIDE SEQUENCE</scope>
</reference>
<dbReference type="PANTHER" id="PTHR23132">
    <property type="entry name" value="D-ALANINE--D-ALANINE LIGASE"/>
    <property type="match status" value="1"/>
</dbReference>
<dbReference type="Pfam" id="PF01820">
    <property type="entry name" value="Dala_Dala_lig_N"/>
    <property type="match status" value="1"/>
</dbReference>
<evidence type="ECO:0000256" key="3">
    <source>
        <dbReference type="ARBA" id="ARBA00010871"/>
    </source>
</evidence>
<keyword evidence="10" id="KW-0573">Peptidoglycan synthesis</keyword>
<dbReference type="Gene3D" id="3.30.1490.20">
    <property type="entry name" value="ATP-grasp fold, A domain"/>
    <property type="match status" value="1"/>
</dbReference>
<dbReference type="InterPro" id="IPR011095">
    <property type="entry name" value="Dala_Dala_lig_C"/>
</dbReference>
<dbReference type="GO" id="GO:0008716">
    <property type="term" value="F:D-alanine-D-alanine ligase activity"/>
    <property type="evidence" value="ECO:0007669"/>
    <property type="project" value="InterPro"/>
</dbReference>
<evidence type="ECO:0000313" key="14">
    <source>
        <dbReference type="EMBL" id="CAB4949106.1"/>
    </source>
</evidence>
<evidence type="ECO:0000256" key="8">
    <source>
        <dbReference type="ARBA" id="ARBA00022842"/>
    </source>
</evidence>
<name>A0A6J7K093_9ZZZZ</name>
<keyword evidence="6" id="KW-0547">Nucleotide-binding</keyword>
<evidence type="ECO:0000256" key="7">
    <source>
        <dbReference type="ARBA" id="ARBA00022840"/>
    </source>
</evidence>
<evidence type="ECO:0000256" key="12">
    <source>
        <dbReference type="ARBA" id="ARBA00023316"/>
    </source>
</evidence>
<dbReference type="Gene3D" id="3.30.470.20">
    <property type="entry name" value="ATP-grasp fold, B domain"/>
    <property type="match status" value="1"/>
</dbReference>
<evidence type="ECO:0000256" key="9">
    <source>
        <dbReference type="ARBA" id="ARBA00022960"/>
    </source>
</evidence>
<accession>A0A6J7K093</accession>
<dbReference type="GO" id="GO:0005524">
    <property type="term" value="F:ATP binding"/>
    <property type="evidence" value="ECO:0007669"/>
    <property type="project" value="UniProtKB-KW"/>
</dbReference>
<dbReference type="GO" id="GO:0005829">
    <property type="term" value="C:cytosol"/>
    <property type="evidence" value="ECO:0007669"/>
    <property type="project" value="TreeGrafter"/>
</dbReference>
<comment type="similarity">
    <text evidence="3">Belongs to the D-alanine--D-alanine ligase family.</text>
</comment>
<sequence>MSSSKKIRVAIVCGGRSSEHEISCISANGVLSALDQEKFEAILIGITEVTGDWVLLDQKDPFLKKSNGLPEVPTSAPKLIADIHGIKNADGTDLEIDAFFPLLHGAYGEDGTIQGLFEMMAKPYVGSGILASTVAMDKSFAKPIYASFGLAIAEGFVLQKRDWESNKSSQTEKISKMGFPIFIKPARSGSSRGTSKVKSTPEIESAVNAALALDPKVMIEKAVIGRELECAVLEVGGEVRTSVVGEVKVLGNHEFYDFEAKYLDGSTEFDIPAKISVEKTNEIQNAARKAFQALGCEGLARVDFFLTPEGTVIINELNTLPGFTATSVFPKLWLATGRNYSSIITTLIESALSRSQNVVR</sequence>
<keyword evidence="7" id="KW-0067">ATP-binding</keyword>
<dbReference type="SUPFAM" id="SSF52440">
    <property type="entry name" value="PreATP-grasp domain"/>
    <property type="match status" value="1"/>
</dbReference>
<keyword evidence="8" id="KW-0460">Magnesium</keyword>
<evidence type="ECO:0000256" key="11">
    <source>
        <dbReference type="ARBA" id="ARBA00023211"/>
    </source>
</evidence>
<organism evidence="14">
    <name type="scientific">freshwater metagenome</name>
    <dbReference type="NCBI Taxonomy" id="449393"/>
    <lineage>
        <taxon>unclassified sequences</taxon>
        <taxon>metagenomes</taxon>
        <taxon>ecological metagenomes</taxon>
    </lineage>
</organism>
<evidence type="ECO:0000259" key="13">
    <source>
        <dbReference type="PROSITE" id="PS50975"/>
    </source>
</evidence>
<dbReference type="GO" id="GO:0008360">
    <property type="term" value="P:regulation of cell shape"/>
    <property type="evidence" value="ECO:0007669"/>
    <property type="project" value="UniProtKB-KW"/>
</dbReference>
<dbReference type="PIRSF" id="PIRSF039102">
    <property type="entry name" value="Ddl/VanB"/>
    <property type="match status" value="1"/>
</dbReference>
<gene>
    <name evidence="14" type="ORF">UFOPK3783_00761</name>
</gene>
<keyword evidence="9" id="KW-0133">Cell shape</keyword>
<dbReference type="GO" id="GO:0009252">
    <property type="term" value="P:peptidoglycan biosynthetic process"/>
    <property type="evidence" value="ECO:0007669"/>
    <property type="project" value="UniProtKB-KW"/>
</dbReference>
<dbReference type="Gene3D" id="3.40.50.20">
    <property type="match status" value="1"/>
</dbReference>
<dbReference type="InterPro" id="IPR013815">
    <property type="entry name" value="ATP_grasp_subdomain_1"/>
</dbReference>
<dbReference type="InterPro" id="IPR016185">
    <property type="entry name" value="PreATP-grasp_dom_sf"/>
</dbReference>
<evidence type="ECO:0000256" key="5">
    <source>
        <dbReference type="ARBA" id="ARBA00022723"/>
    </source>
</evidence>
<keyword evidence="5" id="KW-0479">Metal-binding</keyword>
<dbReference type="AlphaFoldDB" id="A0A6J7K093"/>
<dbReference type="PROSITE" id="PS50975">
    <property type="entry name" value="ATP_GRASP"/>
    <property type="match status" value="1"/>
</dbReference>
<comment type="cofactor">
    <cofactor evidence="2">
        <name>Mg(2+)</name>
        <dbReference type="ChEBI" id="CHEBI:18420"/>
    </cofactor>
</comment>
<evidence type="ECO:0000256" key="1">
    <source>
        <dbReference type="ARBA" id="ARBA00001936"/>
    </source>
</evidence>
<dbReference type="PROSITE" id="PS00844">
    <property type="entry name" value="DALA_DALA_LIGASE_2"/>
    <property type="match status" value="1"/>
</dbReference>
<comment type="cofactor">
    <cofactor evidence="1">
        <name>Mn(2+)</name>
        <dbReference type="ChEBI" id="CHEBI:29035"/>
    </cofactor>
</comment>